<evidence type="ECO:0000313" key="3">
    <source>
        <dbReference type="Proteomes" id="UP000277928"/>
    </source>
</evidence>
<dbReference type="EMBL" id="UYRX01002885">
    <property type="protein sequence ID" value="VDM93616.1"/>
    <property type="molecule type" value="Genomic_DNA"/>
</dbReference>
<dbReference type="GO" id="GO:0006487">
    <property type="term" value="P:protein N-linked glycosylation"/>
    <property type="evidence" value="ECO:0007669"/>
    <property type="project" value="TreeGrafter"/>
</dbReference>
<protein>
    <recommendedName>
        <fullName evidence="4">Dolichyl-phosphate beta-glucosyltransferase</fullName>
    </recommendedName>
</protein>
<dbReference type="SUPFAM" id="SSF53448">
    <property type="entry name" value="Nucleotide-diphospho-sugar transferases"/>
    <property type="match status" value="1"/>
</dbReference>
<keyword evidence="1" id="KW-1133">Transmembrane helix</keyword>
<proteinExistence type="predicted"/>
<accession>A0A3P7K4C0</accession>
<gene>
    <name evidence="2" type="ORF">NLS_LOCUS10213</name>
</gene>
<dbReference type="Gene3D" id="3.90.550.10">
    <property type="entry name" value="Spore Coat Polysaccharide Biosynthesis Protein SpsA, Chain A"/>
    <property type="match status" value="1"/>
</dbReference>
<evidence type="ECO:0008006" key="4">
    <source>
        <dbReference type="Google" id="ProtNLM"/>
    </source>
</evidence>
<keyword evidence="1" id="KW-0472">Membrane</keyword>
<reference evidence="2 3" key="1">
    <citation type="submission" date="2018-08" db="EMBL/GenBank/DDBJ databases">
        <authorList>
            <person name="Laetsch R D."/>
            <person name="Stevens L."/>
            <person name="Kumar S."/>
            <person name="Blaxter L. M."/>
        </authorList>
    </citation>
    <scope>NUCLEOTIDE SEQUENCE [LARGE SCALE GENOMIC DNA]</scope>
</reference>
<organism evidence="2 3">
    <name type="scientific">Litomosoides sigmodontis</name>
    <name type="common">Filarial nematode worm</name>
    <dbReference type="NCBI Taxonomy" id="42156"/>
    <lineage>
        <taxon>Eukaryota</taxon>
        <taxon>Metazoa</taxon>
        <taxon>Ecdysozoa</taxon>
        <taxon>Nematoda</taxon>
        <taxon>Chromadorea</taxon>
        <taxon>Rhabditida</taxon>
        <taxon>Spirurina</taxon>
        <taxon>Spiruromorpha</taxon>
        <taxon>Filarioidea</taxon>
        <taxon>Onchocercidae</taxon>
        <taxon>Litomosoides</taxon>
    </lineage>
</organism>
<evidence type="ECO:0000256" key="1">
    <source>
        <dbReference type="SAM" id="Phobius"/>
    </source>
</evidence>
<dbReference type="STRING" id="42156.A0A3P7K4C0"/>
<dbReference type="AlphaFoldDB" id="A0A3P7K4C0"/>
<dbReference type="Proteomes" id="UP000277928">
    <property type="component" value="Unassembled WGS sequence"/>
</dbReference>
<feature type="non-terminal residue" evidence="2">
    <location>
        <position position="1"/>
    </location>
</feature>
<keyword evidence="3" id="KW-1185">Reference proteome</keyword>
<sequence>SHMEKKSMATRSLARTLLMIGFHLIVYIFTVRTVHDTQCGFKLFTRGAASKLFPLLHIERWAFDVELLFLAEQFNIPIREVPVTWHEVDGSKIVPVMSWIQMGRDLILIWFRYRIGVWKCSLS</sequence>
<name>A0A3P7K4C0_LITSI</name>
<dbReference type="PANTHER" id="PTHR10859:SF91">
    <property type="entry name" value="DOLICHYL-PHOSPHATE BETA-GLUCOSYLTRANSFERASE"/>
    <property type="match status" value="1"/>
</dbReference>
<keyword evidence="1" id="KW-0812">Transmembrane</keyword>
<dbReference type="InterPro" id="IPR029044">
    <property type="entry name" value="Nucleotide-diphossugar_trans"/>
</dbReference>
<feature type="transmembrane region" description="Helical" evidence="1">
    <location>
        <begin position="12"/>
        <end position="29"/>
    </location>
</feature>
<dbReference type="GO" id="GO:0005789">
    <property type="term" value="C:endoplasmic reticulum membrane"/>
    <property type="evidence" value="ECO:0007669"/>
    <property type="project" value="TreeGrafter"/>
</dbReference>
<dbReference type="OrthoDB" id="3784at2759"/>
<dbReference type="PANTHER" id="PTHR10859">
    <property type="entry name" value="GLYCOSYL TRANSFERASE"/>
    <property type="match status" value="1"/>
</dbReference>
<evidence type="ECO:0000313" key="2">
    <source>
        <dbReference type="EMBL" id="VDM93616.1"/>
    </source>
</evidence>
<dbReference type="OMA" id="WFRYRIG"/>